<keyword evidence="8 11" id="KW-0057">Aromatic amino acid biosynthesis</keyword>
<keyword evidence="14" id="KW-1185">Reference proteome</keyword>
<dbReference type="NCBIfam" id="TIGR00263">
    <property type="entry name" value="trpB"/>
    <property type="match status" value="1"/>
</dbReference>
<proteinExistence type="inferred from homology"/>
<dbReference type="EC" id="4.2.1.20" evidence="11"/>
<dbReference type="FunFam" id="3.40.50.1100:FF:000001">
    <property type="entry name" value="Tryptophan synthase beta chain"/>
    <property type="match status" value="1"/>
</dbReference>
<feature type="modified residue" description="N6-(pyridoxal phosphate)lysine" evidence="11">
    <location>
        <position position="109"/>
    </location>
</feature>
<dbReference type="EMBL" id="BMJJ01000001">
    <property type="protein sequence ID" value="GGD02531.1"/>
    <property type="molecule type" value="Genomic_DNA"/>
</dbReference>
<dbReference type="InterPro" id="IPR006654">
    <property type="entry name" value="Trp_synth_beta"/>
</dbReference>
<dbReference type="PIRSF" id="PIRSF001413">
    <property type="entry name" value="Trp_syn_beta"/>
    <property type="match status" value="1"/>
</dbReference>
<comment type="catalytic activity">
    <reaction evidence="10 11">
        <text>(1S,2R)-1-C-(indol-3-yl)glycerol 3-phosphate + L-serine = D-glyceraldehyde 3-phosphate + L-tryptophan + H2O</text>
        <dbReference type="Rhea" id="RHEA:10532"/>
        <dbReference type="ChEBI" id="CHEBI:15377"/>
        <dbReference type="ChEBI" id="CHEBI:33384"/>
        <dbReference type="ChEBI" id="CHEBI:57912"/>
        <dbReference type="ChEBI" id="CHEBI:58866"/>
        <dbReference type="ChEBI" id="CHEBI:59776"/>
        <dbReference type="EC" id="4.2.1.20"/>
    </reaction>
</comment>
<dbReference type="InterPro" id="IPR001926">
    <property type="entry name" value="TrpB-like_PALP"/>
</dbReference>
<dbReference type="PROSITE" id="PS00168">
    <property type="entry name" value="TRP_SYNTHASE_BETA"/>
    <property type="match status" value="1"/>
</dbReference>
<evidence type="ECO:0000256" key="3">
    <source>
        <dbReference type="ARBA" id="ARBA00009982"/>
    </source>
</evidence>
<evidence type="ECO:0000256" key="2">
    <source>
        <dbReference type="ARBA" id="ARBA00004733"/>
    </source>
</evidence>
<dbReference type="GO" id="GO:0005737">
    <property type="term" value="C:cytoplasm"/>
    <property type="evidence" value="ECO:0007669"/>
    <property type="project" value="TreeGrafter"/>
</dbReference>
<dbReference type="SUPFAM" id="SSF53686">
    <property type="entry name" value="Tryptophan synthase beta subunit-like PLP-dependent enzymes"/>
    <property type="match status" value="1"/>
</dbReference>
<dbReference type="RefSeq" id="WP_188848586.1">
    <property type="nucleotide sequence ID" value="NZ_BMJJ01000001.1"/>
</dbReference>
<comment type="pathway">
    <text evidence="2 11">Amino-acid biosynthesis; L-tryptophan biosynthesis; L-tryptophan from chorismate: step 5/5.</text>
</comment>
<reference evidence="13" key="2">
    <citation type="submission" date="2020-09" db="EMBL/GenBank/DDBJ databases">
        <authorList>
            <person name="Sun Q."/>
            <person name="Zhou Y."/>
        </authorList>
    </citation>
    <scope>NUCLEOTIDE SEQUENCE</scope>
    <source>
        <strain evidence="13">CGMCC 1.15493</strain>
    </source>
</reference>
<reference evidence="13" key="1">
    <citation type="journal article" date="2014" name="Int. J. Syst. Evol. Microbiol.">
        <title>Complete genome sequence of Corynebacterium casei LMG S-19264T (=DSM 44701T), isolated from a smear-ripened cheese.</title>
        <authorList>
            <consortium name="US DOE Joint Genome Institute (JGI-PGF)"/>
            <person name="Walter F."/>
            <person name="Albersmeier A."/>
            <person name="Kalinowski J."/>
            <person name="Ruckert C."/>
        </authorList>
    </citation>
    <scope>NUCLEOTIDE SEQUENCE</scope>
    <source>
        <strain evidence="13">CGMCC 1.15493</strain>
    </source>
</reference>
<evidence type="ECO:0000313" key="14">
    <source>
        <dbReference type="Proteomes" id="UP000613160"/>
    </source>
</evidence>
<evidence type="ECO:0000256" key="5">
    <source>
        <dbReference type="ARBA" id="ARBA00022605"/>
    </source>
</evidence>
<evidence type="ECO:0000313" key="13">
    <source>
        <dbReference type="EMBL" id="GGD02531.1"/>
    </source>
</evidence>
<evidence type="ECO:0000256" key="6">
    <source>
        <dbReference type="ARBA" id="ARBA00022822"/>
    </source>
</evidence>
<dbReference type="InterPro" id="IPR006653">
    <property type="entry name" value="Trp_synth_b_CS"/>
</dbReference>
<dbReference type="Pfam" id="PF00291">
    <property type="entry name" value="PALP"/>
    <property type="match status" value="1"/>
</dbReference>
<evidence type="ECO:0000256" key="10">
    <source>
        <dbReference type="ARBA" id="ARBA00049047"/>
    </source>
</evidence>
<comment type="caution">
    <text evidence="13">The sequence shown here is derived from an EMBL/GenBank/DDBJ whole genome shotgun (WGS) entry which is preliminary data.</text>
</comment>
<evidence type="ECO:0000259" key="12">
    <source>
        <dbReference type="Pfam" id="PF00291"/>
    </source>
</evidence>
<dbReference type="PANTHER" id="PTHR48077">
    <property type="entry name" value="TRYPTOPHAN SYNTHASE-RELATED"/>
    <property type="match status" value="1"/>
</dbReference>
<evidence type="ECO:0000256" key="7">
    <source>
        <dbReference type="ARBA" id="ARBA00022898"/>
    </source>
</evidence>
<evidence type="ECO:0000256" key="8">
    <source>
        <dbReference type="ARBA" id="ARBA00023141"/>
    </source>
</evidence>
<evidence type="ECO:0000256" key="11">
    <source>
        <dbReference type="HAMAP-Rule" id="MF_00133"/>
    </source>
</evidence>
<sequence length="416" mass="44812">MNETPTPNSFRAGPDEEGRFGIYGGRFVAETLMPLILELEGAWNEARVDPEFLAEVAHLNKHYTGRPSPLYYAERLTEELRGVAAAQGLDGGAKIYFKRDELNHTGSHKINNCLGQILLARKMGKTRIIAETGAGQHGVAAATVAARFGFPCVVYMGATDVERQSPNVFRMKLLGAEVVPVTSGHGTLKDAMNEALRDWVTNVDSTYYLIGTAAGPHPYPELVREFQSVIGREAREQMLEMEGRLPDLLVAAVGGGSNAIGLFHPFLDDKDVAIVGVEAGGKGLDGEEHCASLTAGSPGVLHGNRTYLLQDGDGQIKEGHSISAGLDYPGIGPEHSWLKDTGRVEYVPIMDVEALEAFKMLTGTEGIIPALEPAHALAEVIKRAPKMGRDQIIVMNLCGRGDKDVHTVAKHLGMAI</sequence>
<keyword evidence="9 11" id="KW-0456">Lyase</keyword>
<dbReference type="CDD" id="cd06446">
    <property type="entry name" value="Trp-synth_B"/>
    <property type="match status" value="1"/>
</dbReference>
<keyword evidence="5 11" id="KW-0028">Amino-acid biosynthesis</keyword>
<dbReference type="InterPro" id="IPR023026">
    <property type="entry name" value="Trp_synth_beta/beta-like"/>
</dbReference>
<accession>A0A916V1L6</accession>
<comment type="similarity">
    <text evidence="3 11">Belongs to the TrpB family.</text>
</comment>
<dbReference type="PANTHER" id="PTHR48077:SF3">
    <property type="entry name" value="TRYPTOPHAN SYNTHASE"/>
    <property type="match status" value="1"/>
</dbReference>
<protein>
    <recommendedName>
        <fullName evidence="11">Tryptophan synthase beta chain</fullName>
        <ecNumber evidence="11">4.2.1.20</ecNumber>
    </recommendedName>
</protein>
<dbReference type="Gene3D" id="3.40.50.1100">
    <property type="match status" value="2"/>
</dbReference>
<dbReference type="AlphaFoldDB" id="A0A916V1L6"/>
<comment type="cofactor">
    <cofactor evidence="1 11">
        <name>pyridoxal 5'-phosphate</name>
        <dbReference type="ChEBI" id="CHEBI:597326"/>
    </cofactor>
</comment>
<evidence type="ECO:0000256" key="4">
    <source>
        <dbReference type="ARBA" id="ARBA00011270"/>
    </source>
</evidence>
<dbReference type="FunFam" id="3.40.50.1100:FF:000004">
    <property type="entry name" value="Tryptophan synthase beta chain"/>
    <property type="match status" value="1"/>
</dbReference>
<evidence type="ECO:0000256" key="1">
    <source>
        <dbReference type="ARBA" id="ARBA00001933"/>
    </source>
</evidence>
<dbReference type="Proteomes" id="UP000613160">
    <property type="component" value="Unassembled WGS sequence"/>
</dbReference>
<dbReference type="GO" id="GO:0004834">
    <property type="term" value="F:tryptophan synthase activity"/>
    <property type="evidence" value="ECO:0007669"/>
    <property type="project" value="UniProtKB-UniRule"/>
</dbReference>
<comment type="subunit">
    <text evidence="4 11">Tetramer of two alpha and two beta chains.</text>
</comment>
<organism evidence="13 14">
    <name type="scientific">Aureimonas glaciei</name>
    <dbReference type="NCBI Taxonomy" id="1776957"/>
    <lineage>
        <taxon>Bacteria</taxon>
        <taxon>Pseudomonadati</taxon>
        <taxon>Pseudomonadota</taxon>
        <taxon>Alphaproteobacteria</taxon>
        <taxon>Hyphomicrobiales</taxon>
        <taxon>Aurantimonadaceae</taxon>
        <taxon>Aureimonas</taxon>
    </lineage>
</organism>
<comment type="function">
    <text evidence="11">The beta subunit is responsible for the synthesis of L-tryptophan from indole and L-serine.</text>
</comment>
<dbReference type="InterPro" id="IPR036052">
    <property type="entry name" value="TrpB-like_PALP_sf"/>
</dbReference>
<keyword evidence="6 11" id="KW-0822">Tryptophan biosynthesis</keyword>
<dbReference type="HAMAP" id="MF_00133">
    <property type="entry name" value="Trp_synth_beta"/>
    <property type="match status" value="1"/>
</dbReference>
<gene>
    <name evidence="11 13" type="primary">trpB</name>
    <name evidence="13" type="ORF">GCM10011335_01510</name>
</gene>
<name>A0A916V1L6_9HYPH</name>
<feature type="domain" description="Tryptophan synthase beta chain-like PALP" evidence="12">
    <location>
        <begin position="92"/>
        <end position="399"/>
    </location>
</feature>
<evidence type="ECO:0000256" key="9">
    <source>
        <dbReference type="ARBA" id="ARBA00023239"/>
    </source>
</evidence>
<keyword evidence="7 11" id="KW-0663">Pyridoxal phosphate</keyword>